<dbReference type="PANTHER" id="PTHR30055">
    <property type="entry name" value="HTH-TYPE TRANSCRIPTIONAL REGULATOR RUTR"/>
    <property type="match status" value="1"/>
</dbReference>
<evidence type="ECO:0000256" key="3">
    <source>
        <dbReference type="ARBA" id="ARBA00023163"/>
    </source>
</evidence>
<evidence type="ECO:0000256" key="1">
    <source>
        <dbReference type="ARBA" id="ARBA00023015"/>
    </source>
</evidence>
<dbReference type="Gene3D" id="1.10.357.10">
    <property type="entry name" value="Tetracycline Repressor, domain 2"/>
    <property type="match status" value="1"/>
</dbReference>
<reference evidence="6 7" key="1">
    <citation type="submission" date="2016-11" db="EMBL/GenBank/DDBJ databases">
        <authorList>
            <person name="Jaros S."/>
            <person name="Januszkiewicz K."/>
            <person name="Wedrychowicz H."/>
        </authorList>
    </citation>
    <scope>NUCLEOTIDE SEQUENCE [LARGE SCALE GENOMIC DNA]</scope>
    <source>
        <strain evidence="6 7">DSM 45408</strain>
    </source>
</reference>
<feature type="domain" description="HTH tetR-type" evidence="4">
    <location>
        <begin position="16"/>
        <end position="63"/>
    </location>
</feature>
<name>A0A1M5K203_9ACTN</name>
<dbReference type="STRING" id="1070870.SAMN05444351_2730"/>
<keyword evidence="7" id="KW-1185">Reference proteome</keyword>
<sequence length="204" mass="21605">MTARATYHHGDLKAALVEAAVAAAREGGEAAVGLNRLAAGLGVSASAAYRHFPEGREDLLVAVGDVGRRRLAERLAARIADADADADAEPAPGTATAARRRFRASGRAYVEFVLDEPGLFQVANRHDRGRLPGADPFGVLEACIADLVDTGVLDEDRRTDAAAAAWAAVHGLAVLLTEGPLRRLPPDRRERVLERTLDMVESGL</sequence>
<dbReference type="Proteomes" id="UP000184471">
    <property type="component" value="Unassembled WGS sequence"/>
</dbReference>
<dbReference type="InterPro" id="IPR001647">
    <property type="entry name" value="HTH_TetR"/>
</dbReference>
<dbReference type="SUPFAM" id="SSF46689">
    <property type="entry name" value="Homeodomain-like"/>
    <property type="match status" value="1"/>
</dbReference>
<protein>
    <submittedName>
        <fullName evidence="6">Transcriptional regulator, TetR family</fullName>
    </submittedName>
</protein>
<dbReference type="SUPFAM" id="SSF48498">
    <property type="entry name" value="Tetracyclin repressor-like, C-terminal domain"/>
    <property type="match status" value="1"/>
</dbReference>
<dbReference type="InterPro" id="IPR050109">
    <property type="entry name" value="HTH-type_TetR-like_transc_reg"/>
</dbReference>
<keyword evidence="2" id="KW-0238">DNA-binding</keyword>
<dbReference type="GO" id="GO:0003700">
    <property type="term" value="F:DNA-binding transcription factor activity"/>
    <property type="evidence" value="ECO:0007669"/>
    <property type="project" value="TreeGrafter"/>
</dbReference>
<organism evidence="6 7">
    <name type="scientific">Geodermatophilus nigrescens</name>
    <dbReference type="NCBI Taxonomy" id="1070870"/>
    <lineage>
        <taxon>Bacteria</taxon>
        <taxon>Bacillati</taxon>
        <taxon>Actinomycetota</taxon>
        <taxon>Actinomycetes</taxon>
        <taxon>Geodermatophilales</taxon>
        <taxon>Geodermatophilaceae</taxon>
        <taxon>Geodermatophilus</taxon>
    </lineage>
</organism>
<proteinExistence type="predicted"/>
<keyword evidence="3" id="KW-0804">Transcription</keyword>
<evidence type="ECO:0000313" key="6">
    <source>
        <dbReference type="EMBL" id="SHG46745.1"/>
    </source>
</evidence>
<dbReference type="EMBL" id="FQVX01000002">
    <property type="protein sequence ID" value="SHG46745.1"/>
    <property type="molecule type" value="Genomic_DNA"/>
</dbReference>
<dbReference type="AlphaFoldDB" id="A0A1M5K203"/>
<dbReference type="Pfam" id="PF13305">
    <property type="entry name" value="TetR_C_33"/>
    <property type="match status" value="1"/>
</dbReference>
<dbReference type="InterPro" id="IPR036271">
    <property type="entry name" value="Tet_transcr_reg_TetR-rel_C_sf"/>
</dbReference>
<gene>
    <name evidence="6" type="ORF">SAMN05444351_2730</name>
</gene>
<dbReference type="PANTHER" id="PTHR30055:SF220">
    <property type="entry name" value="TETR-FAMILY REGULATORY PROTEIN"/>
    <property type="match status" value="1"/>
</dbReference>
<accession>A0A1M5K203</accession>
<dbReference type="Pfam" id="PF00440">
    <property type="entry name" value="TetR_N"/>
    <property type="match status" value="1"/>
</dbReference>
<evidence type="ECO:0000259" key="4">
    <source>
        <dbReference type="Pfam" id="PF00440"/>
    </source>
</evidence>
<dbReference type="InterPro" id="IPR025996">
    <property type="entry name" value="MT1864/Rv1816-like_C"/>
</dbReference>
<evidence type="ECO:0000259" key="5">
    <source>
        <dbReference type="Pfam" id="PF13305"/>
    </source>
</evidence>
<evidence type="ECO:0000313" key="7">
    <source>
        <dbReference type="Proteomes" id="UP000184471"/>
    </source>
</evidence>
<keyword evidence="1" id="KW-0805">Transcription regulation</keyword>
<dbReference type="GO" id="GO:0000976">
    <property type="term" value="F:transcription cis-regulatory region binding"/>
    <property type="evidence" value="ECO:0007669"/>
    <property type="project" value="TreeGrafter"/>
</dbReference>
<evidence type="ECO:0000256" key="2">
    <source>
        <dbReference type="ARBA" id="ARBA00023125"/>
    </source>
</evidence>
<dbReference type="RefSeq" id="WP_073420580.1">
    <property type="nucleotide sequence ID" value="NZ_FQVX01000002.1"/>
</dbReference>
<dbReference type="InterPro" id="IPR009057">
    <property type="entry name" value="Homeodomain-like_sf"/>
</dbReference>
<feature type="domain" description="HTH-type transcriptional regulator MT1864/Rv1816-like C-terminal" evidence="5">
    <location>
        <begin position="102"/>
        <end position="199"/>
    </location>
</feature>